<organism evidence="1 2">
    <name type="scientific">Microbulbifer aestuariivivens</name>
    <dbReference type="NCBI Taxonomy" id="1908308"/>
    <lineage>
        <taxon>Bacteria</taxon>
        <taxon>Pseudomonadati</taxon>
        <taxon>Pseudomonadota</taxon>
        <taxon>Gammaproteobacteria</taxon>
        <taxon>Cellvibrionales</taxon>
        <taxon>Microbulbiferaceae</taxon>
        <taxon>Microbulbifer</taxon>
    </lineage>
</organism>
<comment type="caution">
    <text evidence="1">The sequence shown here is derived from an EMBL/GenBank/DDBJ whole genome shotgun (WGS) entry which is preliminary data.</text>
</comment>
<dbReference type="EMBL" id="BAABRT010000009">
    <property type="protein sequence ID" value="GAA5524829.1"/>
    <property type="molecule type" value="Genomic_DNA"/>
</dbReference>
<keyword evidence="2" id="KW-1185">Reference proteome</keyword>
<accession>A0ABP9WP75</accession>
<dbReference type="Proteomes" id="UP001408594">
    <property type="component" value="Unassembled WGS sequence"/>
</dbReference>
<evidence type="ECO:0000313" key="1">
    <source>
        <dbReference type="EMBL" id="GAA5524829.1"/>
    </source>
</evidence>
<proteinExistence type="predicted"/>
<reference evidence="1 2" key="1">
    <citation type="submission" date="2024-02" db="EMBL/GenBank/DDBJ databases">
        <title>Microbulbifer aestuariivivens NBRC 112533.</title>
        <authorList>
            <person name="Ichikawa N."/>
            <person name="Katano-Makiyama Y."/>
            <person name="Hidaka K."/>
        </authorList>
    </citation>
    <scope>NUCLEOTIDE SEQUENCE [LARGE SCALE GENOMIC DNA]</scope>
    <source>
        <strain evidence="1 2">NBRC 112533</strain>
    </source>
</reference>
<gene>
    <name evidence="1" type="ORF">Maes01_01388</name>
</gene>
<protein>
    <submittedName>
        <fullName evidence="1">Uncharacterized protein</fullName>
    </submittedName>
</protein>
<sequence>MAYKYNYWLFIVNNKYLKLLQERTGYLAIGRSTLRNQGASGVIDVARVYLQKMNLKALGDVSSEVDFQRFLNRHTKALANKFPNGAKGNWGAARKALNIFLRDCLYNHYLRGWLEIKHVEEWLEVPLDGDVARNLYEMYSDELPKWTSIKSLTPDVSFKYQMAASKVSIKEEVSRIHLDVKYWRDGKFATVK</sequence>
<dbReference type="RefSeq" id="WP_345550058.1">
    <property type="nucleotide sequence ID" value="NZ_BAABRT010000009.1"/>
</dbReference>
<name>A0ABP9WP75_9GAMM</name>
<evidence type="ECO:0000313" key="2">
    <source>
        <dbReference type="Proteomes" id="UP001408594"/>
    </source>
</evidence>